<protein>
    <recommendedName>
        <fullName evidence="11">Hexosyltransferase</fullName>
        <ecNumber evidence="11">2.4.1.-</ecNumber>
    </recommendedName>
</protein>
<dbReference type="PANTHER" id="PTHR13778:SF13">
    <property type="entry name" value="GALACTURONOSYLTRANSFERASE-LIKE 3-RELATED"/>
    <property type="match status" value="1"/>
</dbReference>
<dbReference type="GO" id="GO:0005794">
    <property type="term" value="C:Golgi apparatus"/>
    <property type="evidence" value="ECO:0000318"/>
    <property type="project" value="GO_Central"/>
</dbReference>
<reference evidence="14" key="3">
    <citation type="submission" date="2020-12" db="UniProtKB">
        <authorList>
            <consortium name="EnsemblPlants"/>
        </authorList>
    </citation>
    <scope>IDENTIFICATION</scope>
</reference>
<evidence type="ECO:0000256" key="1">
    <source>
        <dbReference type="ARBA" id="ARBA00004877"/>
    </source>
</evidence>
<dbReference type="GeneID" id="112277497"/>
<organism evidence="13">
    <name type="scientific">Physcomitrium patens</name>
    <name type="common">Spreading-leaved earth moss</name>
    <name type="synonym">Physcomitrella patens</name>
    <dbReference type="NCBI Taxonomy" id="3218"/>
    <lineage>
        <taxon>Eukaryota</taxon>
        <taxon>Viridiplantae</taxon>
        <taxon>Streptophyta</taxon>
        <taxon>Embryophyta</taxon>
        <taxon>Bryophyta</taxon>
        <taxon>Bryophytina</taxon>
        <taxon>Bryopsida</taxon>
        <taxon>Funariidae</taxon>
        <taxon>Funariales</taxon>
        <taxon>Funariaceae</taxon>
        <taxon>Physcomitrium</taxon>
    </lineage>
</organism>
<dbReference type="GO" id="GO:0016757">
    <property type="term" value="F:glycosyltransferase activity"/>
    <property type="evidence" value="ECO:0007669"/>
    <property type="project" value="UniProtKB-KW"/>
</dbReference>
<dbReference type="OrthoDB" id="411524at2759"/>
<dbReference type="InterPro" id="IPR002495">
    <property type="entry name" value="Glyco_trans_8"/>
</dbReference>
<dbReference type="AlphaFoldDB" id="A0A2K1IEW8"/>
<reference evidence="13 15" key="1">
    <citation type="journal article" date="2008" name="Science">
        <title>The Physcomitrella genome reveals evolutionary insights into the conquest of land by plants.</title>
        <authorList>
            <person name="Rensing S."/>
            <person name="Lang D."/>
            <person name="Zimmer A."/>
            <person name="Terry A."/>
            <person name="Salamov A."/>
            <person name="Shapiro H."/>
            <person name="Nishiyama T."/>
            <person name="Perroud P.-F."/>
            <person name="Lindquist E."/>
            <person name="Kamisugi Y."/>
            <person name="Tanahashi T."/>
            <person name="Sakakibara K."/>
            <person name="Fujita T."/>
            <person name="Oishi K."/>
            <person name="Shin-I T."/>
            <person name="Kuroki Y."/>
            <person name="Toyoda A."/>
            <person name="Suzuki Y."/>
            <person name="Hashimoto A."/>
            <person name="Yamaguchi K."/>
            <person name="Sugano A."/>
            <person name="Kohara Y."/>
            <person name="Fujiyama A."/>
            <person name="Anterola A."/>
            <person name="Aoki S."/>
            <person name="Ashton N."/>
            <person name="Barbazuk W.B."/>
            <person name="Barker E."/>
            <person name="Bennetzen J."/>
            <person name="Bezanilla M."/>
            <person name="Blankenship R."/>
            <person name="Cho S.H."/>
            <person name="Dutcher S."/>
            <person name="Estelle M."/>
            <person name="Fawcett J.A."/>
            <person name="Gundlach H."/>
            <person name="Hanada K."/>
            <person name="Heyl A."/>
            <person name="Hicks K.A."/>
            <person name="Hugh J."/>
            <person name="Lohr M."/>
            <person name="Mayer K."/>
            <person name="Melkozernov A."/>
            <person name="Murata T."/>
            <person name="Nelson D."/>
            <person name="Pils B."/>
            <person name="Prigge M."/>
            <person name="Reiss B."/>
            <person name="Renner T."/>
            <person name="Rombauts S."/>
            <person name="Rushton P."/>
            <person name="Sanderfoot A."/>
            <person name="Schween G."/>
            <person name="Shiu S.-H."/>
            <person name="Stueber K."/>
            <person name="Theodoulou F.L."/>
            <person name="Tu H."/>
            <person name="Van de Peer Y."/>
            <person name="Verrier P.J."/>
            <person name="Waters E."/>
            <person name="Wood A."/>
            <person name="Yang L."/>
            <person name="Cove D."/>
            <person name="Cuming A."/>
            <person name="Hasebe M."/>
            <person name="Lucas S."/>
            <person name="Mishler D.B."/>
            <person name="Reski R."/>
            <person name="Grigoriev I."/>
            <person name="Quatrano R.S."/>
            <person name="Boore J.L."/>
        </authorList>
    </citation>
    <scope>NUCLEOTIDE SEQUENCE [LARGE SCALE GENOMIC DNA]</scope>
    <source>
        <strain evidence="14 15">cv. Gransden 2004</strain>
    </source>
</reference>
<keyword evidence="4" id="KW-0808">Transferase</keyword>
<name>A0A2K1IEW8_PHYPA</name>
<evidence type="ECO:0000256" key="4">
    <source>
        <dbReference type="ARBA" id="ARBA00022679"/>
    </source>
</evidence>
<dbReference type="EMBL" id="ABEU02000025">
    <property type="protein sequence ID" value="PNR27822.1"/>
    <property type="molecule type" value="Genomic_DNA"/>
</dbReference>
<feature type="signal peptide" evidence="12">
    <location>
        <begin position="1"/>
        <end position="25"/>
    </location>
</feature>
<dbReference type="KEGG" id="ppp:112277497"/>
<dbReference type="Gramene" id="Pp3c25_14930V3.1">
    <property type="protein sequence ID" value="PAC:32980671.CDS.1"/>
    <property type="gene ID" value="Pp3c25_14930"/>
</dbReference>
<keyword evidence="8" id="KW-0472">Membrane</keyword>
<dbReference type="EnsemblPlants" id="Pp3c25_14930V3.2">
    <property type="protein sequence ID" value="PAC:32980672.CDS.1"/>
    <property type="gene ID" value="Pp3c25_14930"/>
</dbReference>
<evidence type="ECO:0000256" key="8">
    <source>
        <dbReference type="ARBA" id="ARBA00023136"/>
    </source>
</evidence>
<reference evidence="13 15" key="2">
    <citation type="journal article" date="2018" name="Plant J.">
        <title>The Physcomitrella patens chromosome-scale assembly reveals moss genome structure and evolution.</title>
        <authorList>
            <person name="Lang D."/>
            <person name="Ullrich K.K."/>
            <person name="Murat F."/>
            <person name="Fuchs J."/>
            <person name="Jenkins J."/>
            <person name="Haas F.B."/>
            <person name="Piednoel M."/>
            <person name="Gundlach H."/>
            <person name="Van Bel M."/>
            <person name="Meyberg R."/>
            <person name="Vives C."/>
            <person name="Morata J."/>
            <person name="Symeonidi A."/>
            <person name="Hiss M."/>
            <person name="Muchero W."/>
            <person name="Kamisugi Y."/>
            <person name="Saleh O."/>
            <person name="Blanc G."/>
            <person name="Decker E.L."/>
            <person name="van Gessel N."/>
            <person name="Grimwood J."/>
            <person name="Hayes R.D."/>
            <person name="Graham S.W."/>
            <person name="Gunter L.E."/>
            <person name="McDaniel S.F."/>
            <person name="Hoernstein S.N.W."/>
            <person name="Larsson A."/>
            <person name="Li F.W."/>
            <person name="Perroud P.F."/>
            <person name="Phillips J."/>
            <person name="Ranjan P."/>
            <person name="Rokshar D.S."/>
            <person name="Rothfels C.J."/>
            <person name="Schneider L."/>
            <person name="Shu S."/>
            <person name="Stevenson D.W."/>
            <person name="Thummler F."/>
            <person name="Tillich M."/>
            <person name="Villarreal Aguilar J.C."/>
            <person name="Widiez T."/>
            <person name="Wong G.K."/>
            <person name="Wymore A."/>
            <person name="Zhang Y."/>
            <person name="Zimmer A.D."/>
            <person name="Quatrano R.S."/>
            <person name="Mayer K.F.X."/>
            <person name="Goodstein D."/>
            <person name="Casacuberta J.M."/>
            <person name="Vandepoele K."/>
            <person name="Reski R."/>
            <person name="Cuming A.C."/>
            <person name="Tuskan G.A."/>
            <person name="Maumus F."/>
            <person name="Salse J."/>
            <person name="Schmutz J."/>
            <person name="Rensing S.A."/>
        </authorList>
    </citation>
    <scope>NUCLEOTIDE SEQUENCE [LARGE SCALE GENOMIC DNA]</scope>
    <source>
        <strain evidence="14 15">cv. Gransden 2004</strain>
    </source>
</reference>
<evidence type="ECO:0000313" key="15">
    <source>
        <dbReference type="Proteomes" id="UP000006727"/>
    </source>
</evidence>
<evidence type="ECO:0000256" key="7">
    <source>
        <dbReference type="ARBA" id="ARBA00022989"/>
    </source>
</evidence>
<evidence type="ECO:0000313" key="14">
    <source>
        <dbReference type="EnsemblPlants" id="PAC:32980671.CDS.1"/>
    </source>
</evidence>
<evidence type="ECO:0000313" key="13">
    <source>
        <dbReference type="EMBL" id="PNR27822.1"/>
    </source>
</evidence>
<gene>
    <name evidence="14" type="primary">LOC112277497</name>
    <name evidence="13" type="ORF">PHYPA_029974</name>
</gene>
<comment type="similarity">
    <text evidence="2 11">Belongs to the glycosyltransferase 8 family.</text>
</comment>
<keyword evidence="9" id="KW-0325">Glycoprotein</keyword>
<dbReference type="FunFam" id="3.90.550.10:FF:000024">
    <property type="entry name" value="Hexosyltransferase"/>
    <property type="match status" value="1"/>
</dbReference>
<keyword evidence="12" id="KW-0732">Signal</keyword>
<comment type="pathway">
    <text evidence="1">Glycan metabolism; pectin biosynthesis.</text>
</comment>
<evidence type="ECO:0000256" key="2">
    <source>
        <dbReference type="ARBA" id="ARBA00006351"/>
    </source>
</evidence>
<evidence type="ECO:0000256" key="5">
    <source>
        <dbReference type="ARBA" id="ARBA00022692"/>
    </source>
</evidence>
<evidence type="ECO:0000256" key="9">
    <source>
        <dbReference type="ARBA" id="ARBA00023180"/>
    </source>
</evidence>
<sequence>MVHRSVSTITSLSIILLTFSALATAVRPSPFDFPARAELHSEPALHSQGSGPQYSSGPEWPEFREAPAFRNGKQCAFVNRTENELDHICDRNSVHIAMTLDVKYLRGSMAAVFSILKHTACPENVIFHFFAADRDEQLRSLIFSTFPFLRFKVYHFDEALVNLRISPSVRPALEHPLNYARSYLADILEPCIQRVIYLDSDLIVVDDIVKLWGTRLGPYAIGAPEYCHTNMTKYFTNAFWQNRTLSRTFDGKKPCYFNTGVMVMDMTKWRTENYRAVIEQWMGVQNRTRIYDLGSLPPFLLVFGGSVEPIDHRWNQHGLGGDNLEGKCRPLHPGPVSLLHWSGKGKPWIRIDQRKTCPVDSLWAPYDLLQPSALSYQ</sequence>
<dbReference type="SUPFAM" id="SSF53448">
    <property type="entry name" value="Nucleotide-diphospho-sugar transferases"/>
    <property type="match status" value="1"/>
</dbReference>
<keyword evidence="3" id="KW-0328">Glycosyltransferase</keyword>
<keyword evidence="5" id="KW-0812">Transmembrane</keyword>
<dbReference type="InterPro" id="IPR029044">
    <property type="entry name" value="Nucleotide-diphossugar_trans"/>
</dbReference>
<dbReference type="EnsemblPlants" id="Pp3c25_14930V3.1">
    <property type="protein sequence ID" value="PAC:32980671.CDS.1"/>
    <property type="gene ID" value="Pp3c25_14930"/>
</dbReference>
<dbReference type="Gene3D" id="3.90.550.10">
    <property type="entry name" value="Spore Coat Polysaccharide Biosynthesis Protein SpsA, Chain A"/>
    <property type="match status" value="1"/>
</dbReference>
<keyword evidence="7" id="KW-1133">Transmembrane helix</keyword>
<evidence type="ECO:0000256" key="3">
    <source>
        <dbReference type="ARBA" id="ARBA00022676"/>
    </source>
</evidence>
<dbReference type="EC" id="2.4.1.-" evidence="11"/>
<proteinExistence type="inferred from homology"/>
<keyword evidence="6" id="KW-0735">Signal-anchor</keyword>
<dbReference type="Gramene" id="Pp3c25_14930V3.2">
    <property type="protein sequence ID" value="PAC:32980672.CDS.1"/>
    <property type="gene ID" value="Pp3c25_14930"/>
</dbReference>
<dbReference type="Proteomes" id="UP000006727">
    <property type="component" value="Chromosome 25"/>
</dbReference>
<evidence type="ECO:0000256" key="6">
    <source>
        <dbReference type="ARBA" id="ARBA00022968"/>
    </source>
</evidence>
<dbReference type="PANTHER" id="PTHR13778">
    <property type="entry name" value="GLYCOSYLTRANSFERASE 8 DOMAIN-CONTAINING PROTEIN"/>
    <property type="match status" value="1"/>
</dbReference>
<dbReference type="OMA" id="DDISMLW"/>
<dbReference type="InterPro" id="IPR050748">
    <property type="entry name" value="Glycosyltrans_8_dom-fam"/>
</dbReference>
<evidence type="ECO:0000256" key="10">
    <source>
        <dbReference type="ARBA" id="ARBA00060399"/>
    </source>
</evidence>
<evidence type="ECO:0000256" key="11">
    <source>
        <dbReference type="RuleBase" id="RU362027"/>
    </source>
</evidence>
<accession>A0A2K1IEW8</accession>
<dbReference type="STRING" id="3218.A0A2K1IEW8"/>
<evidence type="ECO:0000256" key="12">
    <source>
        <dbReference type="SAM" id="SignalP"/>
    </source>
</evidence>
<comment type="subcellular location">
    <subcellularLocation>
        <location evidence="10">Endomembrane system</location>
        <topology evidence="10">Single-pass type II membrane protein</topology>
    </subcellularLocation>
</comment>
<dbReference type="RefSeq" id="XP_024365684.1">
    <property type="nucleotide sequence ID" value="XM_024509916.2"/>
</dbReference>
<dbReference type="PaxDb" id="3218-PP1S129_133V6.1"/>
<dbReference type="FunCoup" id="A0A2K1IEW8">
    <property type="interactions" value="886"/>
</dbReference>
<feature type="chain" id="PRO_5043157916" description="Hexosyltransferase" evidence="12">
    <location>
        <begin position="26"/>
        <end position="377"/>
    </location>
</feature>
<keyword evidence="15" id="KW-1185">Reference proteome</keyword>
<dbReference type="Pfam" id="PF01501">
    <property type="entry name" value="Glyco_transf_8"/>
    <property type="match status" value="1"/>
</dbReference>